<evidence type="ECO:0000256" key="2">
    <source>
        <dbReference type="HAMAP-Rule" id="MF_01074"/>
    </source>
</evidence>
<dbReference type="OrthoDB" id="9765625at2"/>
<evidence type="ECO:0000313" key="3">
    <source>
        <dbReference type="EMBL" id="AVD70065.1"/>
    </source>
</evidence>
<dbReference type="EMBL" id="CP021255">
    <property type="protein sequence ID" value="AVD70065.1"/>
    <property type="molecule type" value="Genomic_DNA"/>
</dbReference>
<name>A0A2L1GK68_9BACT</name>
<dbReference type="PANTHER" id="PTHR36566:SF1">
    <property type="entry name" value="PYRIDINIUM-3,5-BISTHIOCARBOXYLIC ACID MONONUCLEOTIDE NICKEL INSERTION PROTEIN"/>
    <property type="match status" value="1"/>
</dbReference>
<dbReference type="HAMAP" id="MF_01074">
    <property type="entry name" value="LarC"/>
    <property type="match status" value="1"/>
</dbReference>
<dbReference type="Proteomes" id="UP000239867">
    <property type="component" value="Chromosome"/>
</dbReference>
<dbReference type="RefSeq" id="WP_104935392.1">
    <property type="nucleotide sequence ID" value="NZ_CP021255.1"/>
</dbReference>
<sequence length="403" mass="42550">MRILYYDCFAGISGDMNLAALLHLGVEPEYLANGLSRLGLDGEFALELSEAAQGGMHGLSVHVRLIGSQEQGQGQGRTFAAVQEIVGRAELAASVKKTALTIFRKVAEAEARVHGQTVATVHFHELGALDSIVDAVGAALCLERLAVDEVWAAAPELGGGTVRCAHGLLPVPAPATEAILAGMPTRRGGTDFEATTPTGAAILAATVARFTSRPAMTVRKTGYGIGQRQGGVLPNVLRVHLAEVDGEAGVSAGGQAGAETVAARLLQCNLDDMSPEQVGALVDLFLDAGAMDVHLTPIVMKKNRPAVQLSLLCAARDEARFRALVLRHTTSFGLKSFPLEKTELERRMVTVPTEFGPVAVKEALLAGQVLHAKPEFEDCRALAARHDLPLAAVMARVMRHYGP</sequence>
<keyword evidence="1 2" id="KW-0533">Nickel</keyword>
<protein>
    <recommendedName>
        <fullName evidence="2">Putative nickel insertion protein</fullName>
    </recommendedName>
</protein>
<dbReference type="Gene3D" id="3.30.70.1380">
    <property type="entry name" value="Transcriptional regulatory protein pf0864 domain like"/>
    <property type="match status" value="1"/>
</dbReference>
<proteinExistence type="inferred from homology"/>
<dbReference type="Pfam" id="PF01969">
    <property type="entry name" value="Ni_insertion"/>
    <property type="match status" value="1"/>
</dbReference>
<dbReference type="GO" id="GO:0016151">
    <property type="term" value="F:nickel cation binding"/>
    <property type="evidence" value="ECO:0007669"/>
    <property type="project" value="UniProtKB-UniRule"/>
</dbReference>
<dbReference type="GO" id="GO:0016829">
    <property type="term" value="F:lyase activity"/>
    <property type="evidence" value="ECO:0007669"/>
    <property type="project" value="UniProtKB-UniRule"/>
</dbReference>
<comment type="similarity">
    <text evidence="2">Belongs to the LarC family.</text>
</comment>
<keyword evidence="4" id="KW-1185">Reference proteome</keyword>
<dbReference type="KEGG" id="deo:CAY53_00025"/>
<gene>
    <name evidence="3" type="ORF">CAY53_00025</name>
</gene>
<reference evidence="3 4" key="1">
    <citation type="journal article" date="2018" name="MBio">
        <title>Insights into the evolution of host association through the isolation and characterization of a novel human periodontal pathobiont, Desulfobulbus oralis.</title>
        <authorList>
            <person name="Cross K.L."/>
            <person name="Chirania P."/>
            <person name="Xiong W."/>
            <person name="Beall C.J."/>
            <person name="Elkins J.G."/>
            <person name="Giannone R.J."/>
            <person name="Griffen A.L."/>
            <person name="Guss A.M."/>
            <person name="Hettich R.L."/>
            <person name="Joshi S.S."/>
            <person name="Mokrzan E.M."/>
            <person name="Martin R.K."/>
            <person name="Zhulin I.B."/>
            <person name="Leys E.J."/>
            <person name="Podar M."/>
        </authorList>
    </citation>
    <scope>NUCLEOTIDE SEQUENCE [LARGE SCALE GENOMIC DNA]</scope>
    <source>
        <strain evidence="3 4">ORNL</strain>
    </source>
</reference>
<dbReference type="Gene3D" id="3.10.20.300">
    <property type="entry name" value="mk0293 like domain"/>
    <property type="match status" value="1"/>
</dbReference>
<evidence type="ECO:0000313" key="4">
    <source>
        <dbReference type="Proteomes" id="UP000239867"/>
    </source>
</evidence>
<evidence type="ECO:0000256" key="1">
    <source>
        <dbReference type="ARBA" id="ARBA00022596"/>
    </source>
</evidence>
<keyword evidence="2" id="KW-0456">Lyase</keyword>
<dbReference type="PANTHER" id="PTHR36566">
    <property type="entry name" value="NICKEL INSERTION PROTEIN-RELATED"/>
    <property type="match status" value="1"/>
</dbReference>
<dbReference type="InterPro" id="IPR002822">
    <property type="entry name" value="Ni_insertion"/>
</dbReference>
<organism evidence="3 4">
    <name type="scientific">Desulfobulbus oralis</name>
    <dbReference type="NCBI Taxonomy" id="1986146"/>
    <lineage>
        <taxon>Bacteria</taxon>
        <taxon>Pseudomonadati</taxon>
        <taxon>Thermodesulfobacteriota</taxon>
        <taxon>Desulfobulbia</taxon>
        <taxon>Desulfobulbales</taxon>
        <taxon>Desulfobulbaceae</taxon>
        <taxon>Desulfobulbus</taxon>
    </lineage>
</organism>
<dbReference type="AlphaFoldDB" id="A0A2L1GK68"/>
<accession>A0A2L1GK68</accession>
<dbReference type="NCBIfam" id="TIGR00299">
    <property type="entry name" value="nickel pincer cofactor biosynthesis protein LarC"/>
    <property type="match status" value="1"/>
</dbReference>